<evidence type="ECO:0008006" key="3">
    <source>
        <dbReference type="Google" id="ProtNLM"/>
    </source>
</evidence>
<dbReference type="Proteomes" id="UP000283433">
    <property type="component" value="Unassembled WGS sequence"/>
</dbReference>
<proteinExistence type="predicted"/>
<organism evidence="1 2">
    <name type="scientific">Pelobium manganitolerans</name>
    <dbReference type="NCBI Taxonomy" id="1842495"/>
    <lineage>
        <taxon>Bacteria</taxon>
        <taxon>Pseudomonadati</taxon>
        <taxon>Bacteroidota</taxon>
        <taxon>Sphingobacteriia</taxon>
        <taxon>Sphingobacteriales</taxon>
        <taxon>Sphingobacteriaceae</taxon>
        <taxon>Pelobium</taxon>
    </lineage>
</organism>
<evidence type="ECO:0000313" key="2">
    <source>
        <dbReference type="Proteomes" id="UP000283433"/>
    </source>
</evidence>
<dbReference type="OrthoDB" id="9813817at2"/>
<dbReference type="RefSeq" id="WP_120180679.1">
    <property type="nucleotide sequence ID" value="NZ_MBTA01000003.1"/>
</dbReference>
<protein>
    <recommendedName>
        <fullName evidence="3">Transcriptional accessory protein</fullName>
    </recommendedName>
</protein>
<gene>
    <name evidence="1" type="ORF">BCY91_14245</name>
</gene>
<name>A0A419S9X7_9SPHI</name>
<reference evidence="1 2" key="1">
    <citation type="submission" date="2016-07" db="EMBL/GenBank/DDBJ databases">
        <title>Genome of Pelobium manganitolerans.</title>
        <authorList>
            <person name="Wu S."/>
            <person name="Wang G."/>
        </authorList>
    </citation>
    <scope>NUCLEOTIDE SEQUENCE [LARGE SCALE GENOMIC DNA]</scope>
    <source>
        <strain evidence="1 2">YS-25</strain>
    </source>
</reference>
<keyword evidence="2" id="KW-1185">Reference proteome</keyword>
<comment type="caution">
    <text evidence="1">The sequence shown here is derived from an EMBL/GenBank/DDBJ whole genome shotgun (WGS) entry which is preliminary data.</text>
</comment>
<dbReference type="EMBL" id="MBTA01000003">
    <property type="protein sequence ID" value="RKD19032.1"/>
    <property type="molecule type" value="Genomic_DNA"/>
</dbReference>
<evidence type="ECO:0000313" key="1">
    <source>
        <dbReference type="EMBL" id="RKD19032.1"/>
    </source>
</evidence>
<accession>A0A419S9X7</accession>
<sequence length="103" mass="11250">MEEQNDNQLNIELSEEMAEGTYANLAVITHSNSEFVLDFIRVMPGVPKAKVKSRVLLTPDHAKRLMNALAENIAKYEMVNGKIKVGGEDGGMPFNFGGPTAQA</sequence>
<dbReference type="Pfam" id="PF11950">
    <property type="entry name" value="DUF3467"/>
    <property type="match status" value="1"/>
</dbReference>
<dbReference type="InterPro" id="IPR021857">
    <property type="entry name" value="DUF3467"/>
</dbReference>
<dbReference type="AlphaFoldDB" id="A0A419S9X7"/>